<evidence type="ECO:0000313" key="6">
    <source>
        <dbReference type="Proteomes" id="UP000031586"/>
    </source>
</evidence>
<dbReference type="InterPro" id="IPR001709">
    <property type="entry name" value="Flavoprot_Pyr_Nucl_cyt_Rdtase"/>
</dbReference>
<dbReference type="InterPro" id="IPR001041">
    <property type="entry name" value="2Fe-2S_ferredoxin-type"/>
</dbReference>
<dbReference type="PRINTS" id="PR00371">
    <property type="entry name" value="FPNCR"/>
</dbReference>
<evidence type="ECO:0000259" key="4">
    <source>
        <dbReference type="PROSITE" id="PS51384"/>
    </source>
</evidence>
<dbReference type="RefSeq" id="WP_020195844.1">
    <property type="nucleotide sequence ID" value="NZ_BAOH01000032.1"/>
</dbReference>
<dbReference type="SUPFAM" id="SSF63380">
    <property type="entry name" value="Riboflavin synthase domain-like"/>
    <property type="match status" value="1"/>
</dbReference>
<dbReference type="InterPro" id="IPR017938">
    <property type="entry name" value="Riboflavin_synthase-like_b-brl"/>
</dbReference>
<dbReference type="PROSITE" id="PS51085">
    <property type="entry name" value="2FE2S_FER_2"/>
    <property type="match status" value="1"/>
</dbReference>
<dbReference type="Pfam" id="PF00175">
    <property type="entry name" value="NAD_binding_1"/>
    <property type="match status" value="1"/>
</dbReference>
<dbReference type="InterPro" id="IPR050415">
    <property type="entry name" value="MRET"/>
</dbReference>
<dbReference type="GO" id="GO:0016491">
    <property type="term" value="F:oxidoreductase activity"/>
    <property type="evidence" value="ECO:0007669"/>
    <property type="project" value="InterPro"/>
</dbReference>
<dbReference type="Proteomes" id="UP000031586">
    <property type="component" value="Unassembled WGS sequence"/>
</dbReference>
<dbReference type="EMBL" id="JPRD01000053">
    <property type="protein sequence ID" value="KIF50406.1"/>
    <property type="molecule type" value="Genomic_DNA"/>
</dbReference>
<dbReference type="Gene3D" id="2.40.30.10">
    <property type="entry name" value="Translation factors"/>
    <property type="match status" value="1"/>
</dbReference>
<dbReference type="InterPro" id="IPR036010">
    <property type="entry name" value="2Fe-2S_ferredoxin-like_sf"/>
</dbReference>
<comment type="caution">
    <text evidence="5">The sequence shown here is derived from an EMBL/GenBank/DDBJ whole genome shotgun (WGS) entry which is preliminary data.</text>
</comment>
<keyword evidence="1" id="KW-0812">Transmembrane</keyword>
<dbReference type="PRINTS" id="PR00410">
    <property type="entry name" value="PHEHYDRXLASE"/>
</dbReference>
<dbReference type="CDD" id="cd00207">
    <property type="entry name" value="fer2"/>
    <property type="match status" value="1"/>
</dbReference>
<dbReference type="GO" id="GO:0051537">
    <property type="term" value="F:2 iron, 2 sulfur cluster binding"/>
    <property type="evidence" value="ECO:0007669"/>
    <property type="project" value="InterPro"/>
</dbReference>
<accession>A0A0C1ZC32</accession>
<dbReference type="InterPro" id="IPR008333">
    <property type="entry name" value="Cbr1-like_FAD-bd_dom"/>
</dbReference>
<proteinExistence type="predicted"/>
<dbReference type="Pfam" id="PF00111">
    <property type="entry name" value="Fer2"/>
    <property type="match status" value="1"/>
</dbReference>
<dbReference type="PANTHER" id="PTHR47354">
    <property type="entry name" value="NADH OXIDOREDUCTASE HCR"/>
    <property type="match status" value="1"/>
</dbReference>
<dbReference type="InterPro" id="IPR012675">
    <property type="entry name" value="Beta-grasp_dom_sf"/>
</dbReference>
<dbReference type="Pfam" id="PF00970">
    <property type="entry name" value="FAD_binding_6"/>
    <property type="match status" value="1"/>
</dbReference>
<dbReference type="PROSITE" id="PS51384">
    <property type="entry name" value="FAD_FR"/>
    <property type="match status" value="1"/>
</dbReference>
<reference evidence="5 6" key="1">
    <citation type="submission" date="2014-07" db="EMBL/GenBank/DDBJ databases">
        <title>Unique and conserved regions in Vibrio harveyi and related species in comparison with the shrimp pathogen Vibrio harveyi CAIM 1792.</title>
        <authorList>
            <person name="Espinoza-Valles I."/>
            <person name="Vora G."/>
            <person name="Leekitcharoenphon P."/>
            <person name="Ussery D."/>
            <person name="Hoj L."/>
            <person name="Gomez-Gil B."/>
        </authorList>
    </citation>
    <scope>NUCLEOTIDE SEQUENCE [LARGE SCALE GENOMIC DNA]</scope>
    <source>
        <strain evidence="6">CAIM 1854 / LMG 25443</strain>
    </source>
</reference>
<feature type="domain" description="2Fe-2S ferredoxin-type" evidence="3">
    <location>
        <begin position="3"/>
        <end position="84"/>
    </location>
</feature>
<dbReference type="InterPro" id="IPR017927">
    <property type="entry name" value="FAD-bd_FR_type"/>
</dbReference>
<dbReference type="PROSITE" id="PS00197">
    <property type="entry name" value="2FE2S_FER_1"/>
    <property type="match status" value="1"/>
</dbReference>
<dbReference type="PATRIC" id="fig|1229493.5.peg.4568"/>
<dbReference type="InterPro" id="IPR001433">
    <property type="entry name" value="OxRdtase_FAD/NAD-bd"/>
</dbReference>
<dbReference type="Gene3D" id="3.10.20.30">
    <property type="match status" value="1"/>
</dbReference>
<dbReference type="PANTHER" id="PTHR47354:SF5">
    <property type="entry name" value="PROTEIN RFBI"/>
    <property type="match status" value="1"/>
</dbReference>
<evidence type="ECO:0000259" key="3">
    <source>
        <dbReference type="PROSITE" id="PS51085"/>
    </source>
</evidence>
<name>A0A0C1ZC32_9VIBR</name>
<dbReference type="InterPro" id="IPR006058">
    <property type="entry name" value="2Fe2S_fd_BS"/>
</dbReference>
<protein>
    <submittedName>
        <fullName evidence="5">CDP-6-deoxy-delta-3,4-glucoseen reductase</fullName>
    </submittedName>
</protein>
<dbReference type="InterPro" id="IPR039261">
    <property type="entry name" value="FNR_nucleotide-bd"/>
</dbReference>
<organism evidence="5 6">
    <name type="scientific">Vibrio owensii CAIM 1854 = LMG 25443</name>
    <dbReference type="NCBI Taxonomy" id="1229493"/>
    <lineage>
        <taxon>Bacteria</taxon>
        <taxon>Pseudomonadati</taxon>
        <taxon>Pseudomonadota</taxon>
        <taxon>Gammaproteobacteria</taxon>
        <taxon>Vibrionales</taxon>
        <taxon>Vibrionaceae</taxon>
        <taxon>Vibrio</taxon>
    </lineage>
</organism>
<sequence>MEYKIEIQPAGLNYKSKDNLLEDALQQSVTLEHSCKTGDCGVCSAELIQGKVEDENGEIISEGHFLTCQSRAKSDVVLRANYYPELANIKTQTLPCKVSSIEFPTSDIIVLKLRFPPTSDFDYLPGQYVDLNYKGIKRSYSIANAKTQTKEIELHIRRVENGEMSDLLFASNLKLNQLMRIEGPKGTFFVRGGDRPIIMIATGTGIAPVKAAVEQLMEAKDSRSIHIYWGMRYKNEFYDIGFEHLTKQYKNIVFTPVLSREELIPSGRVGYVQDIVTQDFESLSSVDIYACGSLKMIEQAKVVFEKKGLPESGFFSDAFTPAK</sequence>
<dbReference type="CDD" id="cd06189">
    <property type="entry name" value="flavin_oxioreductase"/>
    <property type="match status" value="1"/>
</dbReference>
<evidence type="ECO:0000256" key="2">
    <source>
        <dbReference type="ARBA" id="ARBA00034078"/>
    </source>
</evidence>
<dbReference type="SUPFAM" id="SSF52343">
    <property type="entry name" value="Ferredoxin reductase-like, C-terminal NADP-linked domain"/>
    <property type="match status" value="1"/>
</dbReference>
<gene>
    <name evidence="5" type="ORF">H735_24995</name>
</gene>
<dbReference type="AlphaFoldDB" id="A0A0C1ZC32"/>
<dbReference type="SUPFAM" id="SSF54292">
    <property type="entry name" value="2Fe-2S ferredoxin-like"/>
    <property type="match status" value="1"/>
</dbReference>
<evidence type="ECO:0000256" key="1">
    <source>
        <dbReference type="ARBA" id="ARBA00022692"/>
    </source>
</evidence>
<comment type="cofactor">
    <cofactor evidence="2">
        <name>[2Fe-2S] cluster</name>
        <dbReference type="ChEBI" id="CHEBI:190135"/>
    </cofactor>
</comment>
<evidence type="ECO:0000313" key="5">
    <source>
        <dbReference type="EMBL" id="KIF50406.1"/>
    </source>
</evidence>
<feature type="domain" description="FAD-binding FR-type" evidence="4">
    <location>
        <begin position="91"/>
        <end position="191"/>
    </location>
</feature>
<keyword evidence="1" id="KW-0472">Membrane</keyword>
<dbReference type="Gene3D" id="3.40.50.80">
    <property type="entry name" value="Nucleotide-binding domain of ferredoxin-NADP reductase (FNR) module"/>
    <property type="match status" value="1"/>
</dbReference>